<evidence type="ECO:0000256" key="4">
    <source>
        <dbReference type="ARBA" id="ARBA00023136"/>
    </source>
</evidence>
<organism evidence="6 7">
    <name type="scientific">Ignelater luminosus</name>
    <name type="common">Cucubano</name>
    <name type="synonym">Pyrophorus luminosus</name>
    <dbReference type="NCBI Taxonomy" id="2038154"/>
    <lineage>
        <taxon>Eukaryota</taxon>
        <taxon>Metazoa</taxon>
        <taxon>Ecdysozoa</taxon>
        <taxon>Arthropoda</taxon>
        <taxon>Hexapoda</taxon>
        <taxon>Insecta</taxon>
        <taxon>Pterygota</taxon>
        <taxon>Neoptera</taxon>
        <taxon>Endopterygota</taxon>
        <taxon>Coleoptera</taxon>
        <taxon>Polyphaga</taxon>
        <taxon>Elateriformia</taxon>
        <taxon>Elateroidea</taxon>
        <taxon>Elateridae</taxon>
        <taxon>Agrypninae</taxon>
        <taxon>Pyrophorini</taxon>
        <taxon>Ignelater</taxon>
    </lineage>
</organism>
<sequence length="71" mass="7436">DAAVDAGRIGLIIVITGMIGAVAFGIVLDVFNKFKETIISVYTLGLLSMIVFTFTLESGIVALYLVSALLG</sequence>
<dbReference type="InterPro" id="IPR049680">
    <property type="entry name" value="FLVCR1-2_SLC49-like"/>
</dbReference>
<feature type="transmembrane region" description="Helical" evidence="5">
    <location>
        <begin position="6"/>
        <end position="31"/>
    </location>
</feature>
<accession>A0A8K0CWG9</accession>
<keyword evidence="4 5" id="KW-0472">Membrane</keyword>
<dbReference type="GO" id="GO:0016020">
    <property type="term" value="C:membrane"/>
    <property type="evidence" value="ECO:0007669"/>
    <property type="project" value="UniProtKB-SubCell"/>
</dbReference>
<comment type="subcellular location">
    <subcellularLocation>
        <location evidence="1">Membrane</location>
        <topology evidence="1">Multi-pass membrane protein</topology>
    </subcellularLocation>
</comment>
<dbReference type="EMBL" id="VTPC01047738">
    <property type="protein sequence ID" value="KAF2890710.1"/>
    <property type="molecule type" value="Genomic_DNA"/>
</dbReference>
<proteinExistence type="predicted"/>
<feature type="transmembrane region" description="Helical" evidence="5">
    <location>
        <begin position="43"/>
        <end position="66"/>
    </location>
</feature>
<dbReference type="OrthoDB" id="422206at2759"/>
<feature type="non-terminal residue" evidence="6">
    <location>
        <position position="1"/>
    </location>
</feature>
<evidence type="ECO:0008006" key="8">
    <source>
        <dbReference type="Google" id="ProtNLM"/>
    </source>
</evidence>
<dbReference type="GO" id="GO:0097037">
    <property type="term" value="P:heme export"/>
    <property type="evidence" value="ECO:0007669"/>
    <property type="project" value="TreeGrafter"/>
</dbReference>
<dbReference type="GO" id="GO:0015232">
    <property type="term" value="F:heme transmembrane transporter activity"/>
    <property type="evidence" value="ECO:0007669"/>
    <property type="project" value="TreeGrafter"/>
</dbReference>
<evidence type="ECO:0000256" key="1">
    <source>
        <dbReference type="ARBA" id="ARBA00004141"/>
    </source>
</evidence>
<dbReference type="PANTHER" id="PTHR10924">
    <property type="entry name" value="MAJOR FACILITATOR SUPERFAMILY PROTEIN-RELATED"/>
    <property type="match status" value="1"/>
</dbReference>
<reference evidence="6" key="1">
    <citation type="submission" date="2019-08" db="EMBL/GenBank/DDBJ databases">
        <title>The genome of the North American firefly Photinus pyralis.</title>
        <authorList>
            <consortium name="Photinus pyralis genome working group"/>
            <person name="Fallon T.R."/>
            <person name="Sander Lower S.E."/>
            <person name="Weng J.-K."/>
        </authorList>
    </citation>
    <scope>NUCLEOTIDE SEQUENCE</scope>
    <source>
        <strain evidence="6">TRF0915ILg1</strain>
        <tissue evidence="6">Whole body</tissue>
    </source>
</reference>
<dbReference type="PANTHER" id="PTHR10924:SF4">
    <property type="entry name" value="GH15861P"/>
    <property type="match status" value="1"/>
</dbReference>
<evidence type="ECO:0000256" key="3">
    <source>
        <dbReference type="ARBA" id="ARBA00022989"/>
    </source>
</evidence>
<dbReference type="AlphaFoldDB" id="A0A8K0CWG9"/>
<keyword evidence="2 5" id="KW-0812">Transmembrane</keyword>
<keyword evidence="3 5" id="KW-1133">Transmembrane helix</keyword>
<evidence type="ECO:0000256" key="5">
    <source>
        <dbReference type="SAM" id="Phobius"/>
    </source>
</evidence>
<dbReference type="GO" id="GO:0020037">
    <property type="term" value="F:heme binding"/>
    <property type="evidence" value="ECO:0007669"/>
    <property type="project" value="TreeGrafter"/>
</dbReference>
<dbReference type="Proteomes" id="UP000801492">
    <property type="component" value="Unassembled WGS sequence"/>
</dbReference>
<evidence type="ECO:0000256" key="2">
    <source>
        <dbReference type="ARBA" id="ARBA00022692"/>
    </source>
</evidence>
<protein>
    <recommendedName>
        <fullName evidence="8">Major facilitator superfamily (MFS) profile domain-containing protein</fullName>
    </recommendedName>
</protein>
<gene>
    <name evidence="6" type="ORF">ILUMI_15463</name>
</gene>
<keyword evidence="7" id="KW-1185">Reference proteome</keyword>
<evidence type="ECO:0000313" key="7">
    <source>
        <dbReference type="Proteomes" id="UP000801492"/>
    </source>
</evidence>
<feature type="non-terminal residue" evidence="6">
    <location>
        <position position="71"/>
    </location>
</feature>
<evidence type="ECO:0000313" key="6">
    <source>
        <dbReference type="EMBL" id="KAF2890710.1"/>
    </source>
</evidence>
<comment type="caution">
    <text evidence="6">The sequence shown here is derived from an EMBL/GenBank/DDBJ whole genome shotgun (WGS) entry which is preliminary data.</text>
</comment>
<name>A0A8K0CWG9_IGNLU</name>